<keyword evidence="2 4" id="KW-0808">Transferase</keyword>
<dbReference type="InterPro" id="IPR018197">
    <property type="entry name" value="Glycerate_kinase_RE-like"/>
</dbReference>
<dbReference type="GO" id="GO:0031388">
    <property type="term" value="P:organic acid phosphorylation"/>
    <property type="evidence" value="ECO:0007669"/>
    <property type="project" value="UniProtKB-UniRule"/>
</dbReference>
<evidence type="ECO:0000313" key="5">
    <source>
        <dbReference type="EMBL" id="GGG87657.1"/>
    </source>
</evidence>
<dbReference type="PANTHER" id="PTHR21599:SF0">
    <property type="entry name" value="GLYCERATE KINASE"/>
    <property type="match status" value="1"/>
</dbReference>
<reference evidence="5 6" key="1">
    <citation type="journal article" date="2014" name="Int. J. Syst. Evol. Microbiol.">
        <title>Complete genome sequence of Corynebacterium casei LMG S-19264T (=DSM 44701T), isolated from a smear-ripened cheese.</title>
        <authorList>
            <consortium name="US DOE Joint Genome Institute (JGI-PGF)"/>
            <person name="Walter F."/>
            <person name="Albersmeier A."/>
            <person name="Kalinowski J."/>
            <person name="Ruckert C."/>
        </authorList>
    </citation>
    <scope>NUCLEOTIDE SEQUENCE [LARGE SCALE GENOMIC DNA]</scope>
    <source>
        <strain evidence="5 6">CGMCC 1.15286</strain>
    </source>
</reference>
<proteinExistence type="inferred from homology"/>
<keyword evidence="6" id="KW-1185">Reference proteome</keyword>
<evidence type="ECO:0000256" key="2">
    <source>
        <dbReference type="ARBA" id="ARBA00022679"/>
    </source>
</evidence>
<dbReference type="NCBIfam" id="TIGR00045">
    <property type="entry name" value="glycerate kinase"/>
    <property type="match status" value="1"/>
</dbReference>
<dbReference type="EMBL" id="BMHY01000018">
    <property type="protein sequence ID" value="GGG87657.1"/>
    <property type="molecule type" value="Genomic_DNA"/>
</dbReference>
<dbReference type="GO" id="GO:0008887">
    <property type="term" value="F:glycerate kinase activity"/>
    <property type="evidence" value="ECO:0007669"/>
    <property type="project" value="UniProtKB-UniRule"/>
</dbReference>
<dbReference type="InterPro" id="IPR018193">
    <property type="entry name" value="Glyc_kinase_flavodox-like_fold"/>
</dbReference>
<comment type="similarity">
    <text evidence="1 4">Belongs to the glycerate kinase type-1 family.</text>
</comment>
<evidence type="ECO:0000313" key="6">
    <source>
        <dbReference type="Proteomes" id="UP000600247"/>
    </source>
</evidence>
<keyword evidence="3 4" id="KW-0418">Kinase</keyword>
<dbReference type="PIRSF" id="PIRSF006078">
    <property type="entry name" value="GlxK"/>
    <property type="match status" value="1"/>
</dbReference>
<comment type="caution">
    <text evidence="5">The sequence shown here is derived from an EMBL/GenBank/DDBJ whole genome shotgun (WGS) entry which is preliminary data.</text>
</comment>
<dbReference type="Gene3D" id="3.90.1510.10">
    <property type="entry name" value="Glycerate kinase, domain 2"/>
    <property type="match status" value="1"/>
</dbReference>
<evidence type="ECO:0000256" key="4">
    <source>
        <dbReference type="PIRNR" id="PIRNR006078"/>
    </source>
</evidence>
<name>A0A917HQR9_9BACL</name>
<accession>A0A917HQR9</accession>
<dbReference type="AlphaFoldDB" id="A0A917HQR9"/>
<dbReference type="InterPro" id="IPR036129">
    <property type="entry name" value="Glycerate_kinase_sf"/>
</dbReference>
<dbReference type="RefSeq" id="WP_188892650.1">
    <property type="nucleotide sequence ID" value="NZ_BMHY01000018.1"/>
</dbReference>
<protein>
    <submittedName>
        <fullName evidence="5">Glycerate kinase</fullName>
    </submittedName>
</protein>
<dbReference type="Pfam" id="PF02595">
    <property type="entry name" value="Gly_kinase"/>
    <property type="match status" value="1"/>
</dbReference>
<organism evidence="5 6">
    <name type="scientific">Paenibacillus radicis</name>
    <name type="common">ex Gao et al. 2016</name>
    <dbReference type="NCBI Taxonomy" id="1737354"/>
    <lineage>
        <taxon>Bacteria</taxon>
        <taxon>Bacillati</taxon>
        <taxon>Bacillota</taxon>
        <taxon>Bacilli</taxon>
        <taxon>Bacillales</taxon>
        <taxon>Paenibacillaceae</taxon>
        <taxon>Paenibacillus</taxon>
    </lineage>
</organism>
<evidence type="ECO:0000256" key="1">
    <source>
        <dbReference type="ARBA" id="ARBA00006284"/>
    </source>
</evidence>
<dbReference type="SUPFAM" id="SSF110738">
    <property type="entry name" value="Glycerate kinase I"/>
    <property type="match status" value="1"/>
</dbReference>
<gene>
    <name evidence="5" type="ORF">GCM10010918_52500</name>
</gene>
<dbReference type="Gene3D" id="3.40.50.10350">
    <property type="entry name" value="Glycerate kinase, domain 1"/>
    <property type="match status" value="1"/>
</dbReference>
<dbReference type="InterPro" id="IPR004381">
    <property type="entry name" value="Glycerate_kinase"/>
</dbReference>
<evidence type="ECO:0000256" key="3">
    <source>
        <dbReference type="ARBA" id="ARBA00022777"/>
    </source>
</evidence>
<sequence length="403" mass="41224">MKIIVAPDSFKGSLSAVEAAAAIARGVRRALPHADVVEAPVADGGEGTLSCLLAATGGERVEAQVLGPMGKPVRAAYGRLGDAGRQTEDWPEPETALTRHNAKVGDTAVIEMAEASGLTLVQLDERNPLLASTYGTGQLLQRALDDGCRRFILALGGSATNDGGAGMLQALGMKLLDREGKPLAPGIGGGRLIDIAAIDDSEWDSRIAESTFIIATDVGSPFVGPSGASQVFGPQKGADPAMVRQLEEGMTAWADRIAGKTGVSLHELPGAGAAGGLGGAFLAFFPAAARRGIDVVMDYAGLRRRLDGAALVLVGEGRIDGQTAAGKAPMGVAHEARRLGIPAIALAGSVGAGIEPLYDAGIVSAHSIINGPMTLEEAMSRTAELLEQTAEQVVRTFAANLPS</sequence>
<dbReference type="PANTHER" id="PTHR21599">
    <property type="entry name" value="GLYCERATE KINASE"/>
    <property type="match status" value="1"/>
</dbReference>
<dbReference type="Proteomes" id="UP000600247">
    <property type="component" value="Unassembled WGS sequence"/>
</dbReference>